<protein>
    <submittedName>
        <fullName evidence="1">Uncharacterized protein</fullName>
    </submittedName>
</protein>
<dbReference type="Proteomes" id="UP000191672">
    <property type="component" value="Unassembled WGS sequence"/>
</dbReference>
<dbReference type="AlphaFoldDB" id="A0A1V6PPX9"/>
<gene>
    <name evidence="1" type="ORF">PENANT_c080G06173</name>
</gene>
<reference evidence="2" key="1">
    <citation type="journal article" date="2017" name="Nat. Microbiol.">
        <title>Global analysis of biosynthetic gene clusters reveals vast potential of secondary metabolite production in Penicillium species.</title>
        <authorList>
            <person name="Nielsen J.C."/>
            <person name="Grijseels S."/>
            <person name="Prigent S."/>
            <person name="Ji B."/>
            <person name="Dainat J."/>
            <person name="Nielsen K.F."/>
            <person name="Frisvad J.C."/>
            <person name="Workman M."/>
            <person name="Nielsen J."/>
        </authorList>
    </citation>
    <scope>NUCLEOTIDE SEQUENCE [LARGE SCALE GENOMIC DNA]</scope>
    <source>
        <strain evidence="2">IBT 31811</strain>
    </source>
</reference>
<comment type="caution">
    <text evidence="1">The sequence shown here is derived from an EMBL/GenBank/DDBJ whole genome shotgun (WGS) entry which is preliminary data.</text>
</comment>
<keyword evidence="2" id="KW-1185">Reference proteome</keyword>
<sequence length="299" mass="33827">MALRSEGRSAVAIKTFLRSTVILAIHSHPLAGAVDLNALQFCLHAARYYKIDDVIPDIAFCLIAATLERGVSENHFWELKDVTASETDSMVVIAFLVVNLHRDSLKEIKETLPRPRLSLIPFEALLGEIPSFLVGLDGTQSSTWRFHSSISPSFLDCEWIGVYLRDWDTLYEFSSVQSIKQSGETPLQVCATLNRQPFEIESEDFVMTPFGLVVFWQGGALWLWKKEWCDDNFALATPLPNQEHELDFISCSIKLALGQNFWALVNTNGVLEFHKDHFNLDDAHALTVLNETYYTRPST</sequence>
<evidence type="ECO:0000313" key="2">
    <source>
        <dbReference type="Proteomes" id="UP000191672"/>
    </source>
</evidence>
<dbReference type="EMBL" id="MDYN01000080">
    <property type="protein sequence ID" value="OQD78787.1"/>
    <property type="molecule type" value="Genomic_DNA"/>
</dbReference>
<proteinExistence type="predicted"/>
<evidence type="ECO:0000313" key="1">
    <source>
        <dbReference type="EMBL" id="OQD78787.1"/>
    </source>
</evidence>
<name>A0A1V6PPX9_9EURO</name>
<accession>A0A1V6PPX9</accession>
<organism evidence="1 2">
    <name type="scientific">Penicillium antarcticum</name>
    <dbReference type="NCBI Taxonomy" id="416450"/>
    <lineage>
        <taxon>Eukaryota</taxon>
        <taxon>Fungi</taxon>
        <taxon>Dikarya</taxon>
        <taxon>Ascomycota</taxon>
        <taxon>Pezizomycotina</taxon>
        <taxon>Eurotiomycetes</taxon>
        <taxon>Eurotiomycetidae</taxon>
        <taxon>Eurotiales</taxon>
        <taxon>Aspergillaceae</taxon>
        <taxon>Penicillium</taxon>
    </lineage>
</organism>